<dbReference type="Pfam" id="PF01850">
    <property type="entry name" value="PIN"/>
    <property type="match status" value="1"/>
</dbReference>
<proteinExistence type="predicted"/>
<keyword evidence="3" id="KW-1185">Reference proteome</keyword>
<dbReference type="RefSeq" id="WP_242472908.1">
    <property type="nucleotide sequence ID" value="NZ_MTJN01000002.1"/>
</dbReference>
<protein>
    <submittedName>
        <fullName evidence="2">VapC toxin family PIN domain ribonuclease</fullName>
    </submittedName>
</protein>
<evidence type="ECO:0000259" key="1">
    <source>
        <dbReference type="Pfam" id="PF01850"/>
    </source>
</evidence>
<dbReference type="Proteomes" id="UP000190750">
    <property type="component" value="Unassembled WGS sequence"/>
</dbReference>
<evidence type="ECO:0000313" key="2">
    <source>
        <dbReference type="EMBL" id="OOV06378.1"/>
    </source>
</evidence>
<comment type="caution">
    <text evidence="2">The sequence shown here is derived from an EMBL/GenBank/DDBJ whole genome shotgun (WGS) entry which is preliminary data.</text>
</comment>
<dbReference type="SUPFAM" id="SSF88723">
    <property type="entry name" value="PIN domain-like"/>
    <property type="match status" value="1"/>
</dbReference>
<dbReference type="CDD" id="cd18692">
    <property type="entry name" value="PIN_VapC-like"/>
    <property type="match status" value="1"/>
</dbReference>
<accession>A0A1T1AQZ2</accession>
<dbReference type="InterPro" id="IPR002716">
    <property type="entry name" value="PIN_dom"/>
</dbReference>
<dbReference type="STRING" id="28066.RF819_06245"/>
<gene>
    <name evidence="2" type="ORF">RF819_06245</name>
</gene>
<reference evidence="2 3" key="1">
    <citation type="submission" date="2017-01" db="EMBL/GenBank/DDBJ databases">
        <title>Genome sequencing of Rhodoferax fermentans JCM 7819.</title>
        <authorList>
            <person name="Kim Y.J."/>
            <person name="Farh M.E.-A."/>
            <person name="Yang D.-C."/>
        </authorList>
    </citation>
    <scope>NUCLEOTIDE SEQUENCE [LARGE SCALE GENOMIC DNA]</scope>
    <source>
        <strain evidence="2 3">JCM 7819</strain>
    </source>
</reference>
<evidence type="ECO:0000313" key="3">
    <source>
        <dbReference type="Proteomes" id="UP000190750"/>
    </source>
</evidence>
<dbReference type="EMBL" id="MTJN01000002">
    <property type="protein sequence ID" value="OOV06378.1"/>
    <property type="molecule type" value="Genomic_DNA"/>
</dbReference>
<dbReference type="AlphaFoldDB" id="A0A1T1AQZ2"/>
<sequence length="154" mass="16959">MASPLDTTGAIVFVDTNVLLMADDAFDTTRQARVRDWLQALWQRRAGRVSTQVLSAYYVSATQHFGMPLGDARAKLRRYQLWQPWQIDHQTVETAWGVEARFGLPYWDALIVAAAAQSGASHVLSLDLIHGQQIDGVSILSPLLATPGELALAD</sequence>
<name>A0A1T1AQZ2_RHOFE</name>
<feature type="domain" description="PIN" evidence="1">
    <location>
        <begin position="12"/>
        <end position="127"/>
    </location>
</feature>
<dbReference type="InterPro" id="IPR029060">
    <property type="entry name" value="PIN-like_dom_sf"/>
</dbReference>
<organism evidence="2 3">
    <name type="scientific">Rhodoferax fermentans</name>
    <dbReference type="NCBI Taxonomy" id="28066"/>
    <lineage>
        <taxon>Bacteria</taxon>
        <taxon>Pseudomonadati</taxon>
        <taxon>Pseudomonadota</taxon>
        <taxon>Betaproteobacteria</taxon>
        <taxon>Burkholderiales</taxon>
        <taxon>Comamonadaceae</taxon>
        <taxon>Rhodoferax</taxon>
    </lineage>
</organism>